<keyword evidence="5 17" id="KW-0349">Heme</keyword>
<accession>A0A0N0XGT2</accession>
<dbReference type="AlphaFoldDB" id="A0A0N0XGT2"/>
<keyword evidence="6 18" id="KW-0679">Respiratory chain</keyword>
<dbReference type="GO" id="GO:0005886">
    <property type="term" value="C:plasma membrane"/>
    <property type="evidence" value="ECO:0007669"/>
    <property type="project" value="UniProtKB-SubCell"/>
</dbReference>
<evidence type="ECO:0000256" key="7">
    <source>
        <dbReference type="ARBA" id="ARBA00022692"/>
    </source>
</evidence>
<sequence>MSDFQLHPVAATAHAAQVDTLFYCMLALTGTVALALAFLITFFSIKYRKGSNARRDHPPTQNRALELSWMAIPLLLFLGVFGWAAWLYAQAYQPAANAMTVFVVAKQWMWKVQHDNGRREINELHVAVGQPVRLMLASEDVIHSFYVPAFRIKQDVIPGRYTSISFNADRAGTYELYCAVYCGTAHATMEGRVIVMPPADYARWLESGDQADGLSSYGQTLYRQYGCSGCHDAGAGNAPALTGLFGQPVQLADGRRVIADEGWLREAILQPHANRVAGYPPNMPAFAGQLQEEELAALIAYLRRK</sequence>
<evidence type="ECO:0000259" key="22">
    <source>
        <dbReference type="PROSITE" id="PS51007"/>
    </source>
</evidence>
<dbReference type="GO" id="GO:0009279">
    <property type="term" value="C:cell outer membrane"/>
    <property type="evidence" value="ECO:0007669"/>
    <property type="project" value="UniProtKB-SubCell"/>
</dbReference>
<evidence type="ECO:0000256" key="18">
    <source>
        <dbReference type="RuleBase" id="RU000456"/>
    </source>
</evidence>
<dbReference type="GO" id="GO:0004129">
    <property type="term" value="F:cytochrome-c oxidase activity"/>
    <property type="evidence" value="ECO:0007669"/>
    <property type="project" value="UniProtKB-EC"/>
</dbReference>
<dbReference type="GO" id="GO:0042773">
    <property type="term" value="P:ATP synthesis coupled electron transport"/>
    <property type="evidence" value="ECO:0007669"/>
    <property type="project" value="TreeGrafter"/>
</dbReference>
<evidence type="ECO:0000256" key="20">
    <source>
        <dbReference type="SAM" id="Phobius"/>
    </source>
</evidence>
<dbReference type="RefSeq" id="WP_053939229.1">
    <property type="nucleotide sequence ID" value="NZ_LAQT01000031.1"/>
</dbReference>
<keyword evidence="24" id="KW-1185">Reference proteome</keyword>
<keyword evidence="4 18" id="KW-0813">Transport</keyword>
<feature type="domain" description="Cytochrome c" evidence="22">
    <location>
        <begin position="208"/>
        <end position="305"/>
    </location>
</feature>
<dbReference type="InterPro" id="IPR045187">
    <property type="entry name" value="CcO_II"/>
</dbReference>
<dbReference type="InterPro" id="IPR014222">
    <property type="entry name" value="Cyt_c_oxidase_su2"/>
</dbReference>
<gene>
    <name evidence="23" type="primary">ctaC_1</name>
    <name evidence="23" type="ORF">WG78_18185</name>
</gene>
<protein>
    <recommendedName>
        <fullName evidence="19">Cytochrome c oxidase subunit 2</fullName>
        <ecNumber evidence="19">7.1.1.9</ecNumber>
    </recommendedName>
</protein>
<feature type="domain" description="Cytochrome oxidase subunit II copper A binding" evidence="21">
    <location>
        <begin position="96"/>
        <end position="207"/>
    </location>
</feature>
<dbReference type="InterPro" id="IPR001505">
    <property type="entry name" value="Copper_CuA"/>
</dbReference>
<comment type="subcellular location">
    <subcellularLocation>
        <location evidence="18">Cell membrane</location>
        <topology evidence="18">Multi-pass membrane protein</topology>
    </subcellularLocation>
    <subcellularLocation>
        <location evidence="2">Cell outer membrane</location>
        <topology evidence="2">Lipid-anchor</topology>
    </subcellularLocation>
    <subcellularLocation>
        <location evidence="1">Membrane</location>
        <topology evidence="1">Multi-pass membrane protein</topology>
    </subcellularLocation>
</comment>
<keyword evidence="14 20" id="KW-0472">Membrane</keyword>
<keyword evidence="9" id="KW-1278">Translocase</keyword>
<evidence type="ECO:0000256" key="1">
    <source>
        <dbReference type="ARBA" id="ARBA00004141"/>
    </source>
</evidence>
<dbReference type="InterPro" id="IPR008972">
    <property type="entry name" value="Cupredoxin"/>
</dbReference>
<name>A0A0N0XGT2_9NEIS</name>
<dbReference type="Pfam" id="PF02790">
    <property type="entry name" value="COX2_TM"/>
    <property type="match status" value="1"/>
</dbReference>
<feature type="transmembrane region" description="Helical" evidence="20">
    <location>
        <begin position="64"/>
        <end position="89"/>
    </location>
</feature>
<evidence type="ECO:0000256" key="14">
    <source>
        <dbReference type="ARBA" id="ARBA00023136"/>
    </source>
</evidence>
<dbReference type="STRING" id="857265.WG78_18185"/>
<keyword evidence="10 18" id="KW-0249">Electron transport</keyword>
<dbReference type="Pfam" id="PF00116">
    <property type="entry name" value="COX2"/>
    <property type="match status" value="1"/>
</dbReference>
<dbReference type="PATRIC" id="fig|857265.3.peg.3720"/>
<reference evidence="23 24" key="1">
    <citation type="submission" date="2015-07" db="EMBL/GenBank/DDBJ databases">
        <title>Draft genome sequence of the Amantichitinum ursilacus IGB-41, a new chitin-degrading bacterium.</title>
        <authorList>
            <person name="Kirstahler P."/>
            <person name="Guenther M."/>
            <person name="Grumaz C."/>
            <person name="Rupp S."/>
            <person name="Zibek S."/>
            <person name="Sohn K."/>
        </authorList>
    </citation>
    <scope>NUCLEOTIDE SEQUENCE [LARGE SCALE GENOMIC DNA]</scope>
    <source>
        <strain evidence="23 24">IGB-41</strain>
    </source>
</reference>
<comment type="cofactor">
    <cofactor evidence="19">
        <name>Cu cation</name>
        <dbReference type="ChEBI" id="CHEBI:23378"/>
    </cofactor>
    <text evidence="19">Binds a copper A center.</text>
</comment>
<dbReference type="Gene3D" id="1.10.287.90">
    <property type="match status" value="1"/>
</dbReference>
<evidence type="ECO:0000256" key="3">
    <source>
        <dbReference type="ARBA" id="ARBA00007866"/>
    </source>
</evidence>
<dbReference type="GO" id="GO:0016491">
    <property type="term" value="F:oxidoreductase activity"/>
    <property type="evidence" value="ECO:0007669"/>
    <property type="project" value="UniProtKB-KW"/>
</dbReference>
<dbReference type="GO" id="GO:0020037">
    <property type="term" value="F:heme binding"/>
    <property type="evidence" value="ECO:0007669"/>
    <property type="project" value="InterPro"/>
</dbReference>
<dbReference type="PANTHER" id="PTHR22888:SF9">
    <property type="entry name" value="CYTOCHROME C OXIDASE SUBUNIT 2"/>
    <property type="match status" value="1"/>
</dbReference>
<dbReference type="SUPFAM" id="SSF46626">
    <property type="entry name" value="Cytochrome c"/>
    <property type="match status" value="1"/>
</dbReference>
<evidence type="ECO:0000313" key="24">
    <source>
        <dbReference type="Proteomes" id="UP000037939"/>
    </source>
</evidence>
<organism evidence="23 24">
    <name type="scientific">Amantichitinum ursilacus</name>
    <dbReference type="NCBI Taxonomy" id="857265"/>
    <lineage>
        <taxon>Bacteria</taxon>
        <taxon>Pseudomonadati</taxon>
        <taxon>Pseudomonadota</taxon>
        <taxon>Betaproteobacteria</taxon>
        <taxon>Neisseriales</taxon>
        <taxon>Chitinibacteraceae</taxon>
        <taxon>Amantichitinum</taxon>
    </lineage>
</organism>
<keyword evidence="13 19" id="KW-0186">Copper</keyword>
<evidence type="ECO:0000256" key="17">
    <source>
        <dbReference type="PROSITE-ProRule" id="PRU00433"/>
    </source>
</evidence>
<dbReference type="InterPro" id="IPR002429">
    <property type="entry name" value="CcO_II-like_C"/>
</dbReference>
<dbReference type="InterPro" id="IPR036257">
    <property type="entry name" value="Cyt_c_oxidase_su2_TM_sf"/>
</dbReference>
<dbReference type="EMBL" id="LAQT01000031">
    <property type="protein sequence ID" value="KPC50160.1"/>
    <property type="molecule type" value="Genomic_DNA"/>
</dbReference>
<evidence type="ECO:0000256" key="6">
    <source>
        <dbReference type="ARBA" id="ARBA00022660"/>
    </source>
</evidence>
<evidence type="ECO:0000256" key="13">
    <source>
        <dbReference type="ARBA" id="ARBA00023008"/>
    </source>
</evidence>
<dbReference type="SUPFAM" id="SSF81464">
    <property type="entry name" value="Cytochrome c oxidase subunit II-like, transmembrane region"/>
    <property type="match status" value="1"/>
</dbReference>
<keyword evidence="7 18" id="KW-0812">Transmembrane</keyword>
<feature type="transmembrane region" description="Helical" evidence="20">
    <location>
        <begin position="20"/>
        <end position="43"/>
    </location>
</feature>
<evidence type="ECO:0000256" key="12">
    <source>
        <dbReference type="ARBA" id="ARBA00023004"/>
    </source>
</evidence>
<dbReference type="GO" id="GO:0005507">
    <property type="term" value="F:copper ion binding"/>
    <property type="evidence" value="ECO:0007669"/>
    <property type="project" value="InterPro"/>
</dbReference>
<dbReference type="InterPro" id="IPR011759">
    <property type="entry name" value="Cyt_c_oxidase_su2_TM_dom"/>
</dbReference>
<comment type="catalytic activity">
    <reaction evidence="16 19">
        <text>4 Fe(II)-[cytochrome c] + O2 + 8 H(+)(in) = 4 Fe(III)-[cytochrome c] + 2 H2O + 4 H(+)(out)</text>
        <dbReference type="Rhea" id="RHEA:11436"/>
        <dbReference type="Rhea" id="RHEA-COMP:10350"/>
        <dbReference type="Rhea" id="RHEA-COMP:14399"/>
        <dbReference type="ChEBI" id="CHEBI:15377"/>
        <dbReference type="ChEBI" id="CHEBI:15378"/>
        <dbReference type="ChEBI" id="CHEBI:15379"/>
        <dbReference type="ChEBI" id="CHEBI:29033"/>
        <dbReference type="ChEBI" id="CHEBI:29034"/>
        <dbReference type="EC" id="7.1.1.9"/>
    </reaction>
</comment>
<dbReference type="Gene3D" id="1.10.760.10">
    <property type="entry name" value="Cytochrome c-like domain"/>
    <property type="match status" value="1"/>
</dbReference>
<evidence type="ECO:0000256" key="19">
    <source>
        <dbReference type="RuleBase" id="RU004024"/>
    </source>
</evidence>
<dbReference type="Gene3D" id="2.60.40.420">
    <property type="entry name" value="Cupredoxins - blue copper proteins"/>
    <property type="match status" value="1"/>
</dbReference>
<dbReference type="PROSITE" id="PS00078">
    <property type="entry name" value="COX2"/>
    <property type="match status" value="1"/>
</dbReference>
<dbReference type="PROSITE" id="PS50857">
    <property type="entry name" value="COX2_CUA"/>
    <property type="match status" value="1"/>
</dbReference>
<dbReference type="InterPro" id="IPR009056">
    <property type="entry name" value="Cyt_c-like_dom"/>
</dbReference>
<evidence type="ECO:0000256" key="15">
    <source>
        <dbReference type="ARBA" id="ARBA00024688"/>
    </source>
</evidence>
<evidence type="ECO:0000259" key="21">
    <source>
        <dbReference type="PROSITE" id="PS50857"/>
    </source>
</evidence>
<evidence type="ECO:0000313" key="23">
    <source>
        <dbReference type="EMBL" id="KPC50160.1"/>
    </source>
</evidence>
<keyword evidence="11 20" id="KW-1133">Transmembrane helix</keyword>
<dbReference type="OrthoDB" id="9773456at2"/>
<evidence type="ECO:0000256" key="16">
    <source>
        <dbReference type="ARBA" id="ARBA00047816"/>
    </source>
</evidence>
<evidence type="ECO:0000256" key="8">
    <source>
        <dbReference type="ARBA" id="ARBA00022723"/>
    </source>
</evidence>
<keyword evidence="12 17" id="KW-0408">Iron</keyword>
<dbReference type="NCBIfam" id="TIGR02866">
    <property type="entry name" value="CoxB"/>
    <property type="match status" value="1"/>
</dbReference>
<dbReference type="InterPro" id="IPR036909">
    <property type="entry name" value="Cyt_c-like_dom_sf"/>
</dbReference>
<proteinExistence type="inferred from homology"/>
<keyword evidence="23" id="KW-0560">Oxidoreductase</keyword>
<evidence type="ECO:0000256" key="9">
    <source>
        <dbReference type="ARBA" id="ARBA00022967"/>
    </source>
</evidence>
<comment type="function">
    <text evidence="15 19">Subunits I and II form the functional core of the enzyme complex. Electrons originating in cytochrome c are transferred via heme a and Cu(A) to the binuclear center formed by heme a3 and Cu(B).</text>
</comment>
<dbReference type="Pfam" id="PF00034">
    <property type="entry name" value="Cytochrom_C"/>
    <property type="match status" value="1"/>
</dbReference>
<comment type="similarity">
    <text evidence="3 18">Belongs to the cytochrome c oxidase subunit 2 family.</text>
</comment>
<evidence type="ECO:0000256" key="11">
    <source>
        <dbReference type="ARBA" id="ARBA00022989"/>
    </source>
</evidence>
<dbReference type="CDD" id="cd13915">
    <property type="entry name" value="CuRO_HCO_II_like_2"/>
    <property type="match status" value="1"/>
</dbReference>
<dbReference type="Proteomes" id="UP000037939">
    <property type="component" value="Unassembled WGS sequence"/>
</dbReference>
<evidence type="ECO:0000256" key="10">
    <source>
        <dbReference type="ARBA" id="ARBA00022982"/>
    </source>
</evidence>
<dbReference type="PROSITE" id="PS51007">
    <property type="entry name" value="CYTC"/>
    <property type="match status" value="1"/>
</dbReference>
<evidence type="ECO:0000256" key="5">
    <source>
        <dbReference type="ARBA" id="ARBA00022617"/>
    </source>
</evidence>
<evidence type="ECO:0000256" key="2">
    <source>
        <dbReference type="ARBA" id="ARBA00004459"/>
    </source>
</evidence>
<comment type="caution">
    <text evidence="23">The sequence shown here is derived from an EMBL/GenBank/DDBJ whole genome shotgun (WGS) entry which is preliminary data.</text>
</comment>
<evidence type="ECO:0000256" key="4">
    <source>
        <dbReference type="ARBA" id="ARBA00022448"/>
    </source>
</evidence>
<keyword evidence="8 17" id="KW-0479">Metal-binding</keyword>
<dbReference type="PANTHER" id="PTHR22888">
    <property type="entry name" value="CYTOCHROME C OXIDASE, SUBUNIT II"/>
    <property type="match status" value="1"/>
</dbReference>
<dbReference type="SUPFAM" id="SSF49503">
    <property type="entry name" value="Cupredoxins"/>
    <property type="match status" value="1"/>
</dbReference>
<dbReference type="EC" id="7.1.1.9" evidence="19"/>